<feature type="chain" id="PRO_5022836281" evidence="10">
    <location>
        <begin position="39"/>
        <end position="560"/>
    </location>
</feature>
<keyword evidence="7" id="KW-0186">Copper</keyword>
<proteinExistence type="predicted"/>
<dbReference type="PANTHER" id="PTHR34820">
    <property type="entry name" value="INNER MEMBRANE PROTEIN YEBZ"/>
    <property type="match status" value="1"/>
</dbReference>
<dbReference type="SUPFAM" id="SSF81296">
    <property type="entry name" value="E set domains"/>
    <property type="match status" value="1"/>
</dbReference>
<reference evidence="13 14" key="2">
    <citation type="submission" date="2019-09" db="EMBL/GenBank/DDBJ databases">
        <authorList>
            <person name="Jin C."/>
        </authorList>
    </citation>
    <scope>NUCLEOTIDE SEQUENCE [LARGE SCALE GENOMIC DNA]</scope>
    <source>
        <strain evidence="13 14">BN140041</strain>
    </source>
</reference>
<feature type="transmembrane region" description="Helical" evidence="9">
    <location>
        <begin position="374"/>
        <end position="398"/>
    </location>
</feature>
<dbReference type="InterPro" id="IPR014756">
    <property type="entry name" value="Ig_E-set"/>
</dbReference>
<keyword evidence="8 9" id="KW-0472">Membrane</keyword>
<evidence type="ECO:0000256" key="3">
    <source>
        <dbReference type="ARBA" id="ARBA00022692"/>
    </source>
</evidence>
<evidence type="ECO:0000313" key="13">
    <source>
        <dbReference type="EMBL" id="KAA1428671.1"/>
    </source>
</evidence>
<comment type="subcellular location">
    <subcellularLocation>
        <location evidence="1">Cell membrane</location>
        <topology evidence="1">Multi-pass membrane protein</topology>
    </subcellularLocation>
</comment>
<protein>
    <submittedName>
        <fullName evidence="13">Copper resistance protein CopC</fullName>
    </submittedName>
</protein>
<evidence type="ECO:0000256" key="5">
    <source>
        <dbReference type="ARBA" id="ARBA00022729"/>
    </source>
</evidence>
<dbReference type="AlphaFoldDB" id="A0A5B1M733"/>
<evidence type="ECO:0000259" key="11">
    <source>
        <dbReference type="Pfam" id="PF04234"/>
    </source>
</evidence>
<keyword evidence="2" id="KW-1003">Cell membrane</keyword>
<feature type="transmembrane region" description="Helical" evidence="9">
    <location>
        <begin position="268"/>
        <end position="286"/>
    </location>
</feature>
<evidence type="ECO:0000256" key="10">
    <source>
        <dbReference type="SAM" id="SignalP"/>
    </source>
</evidence>
<dbReference type="GO" id="GO:0006825">
    <property type="term" value="P:copper ion transport"/>
    <property type="evidence" value="ECO:0007669"/>
    <property type="project" value="InterPro"/>
</dbReference>
<dbReference type="GO" id="GO:0042597">
    <property type="term" value="C:periplasmic space"/>
    <property type="evidence" value="ECO:0007669"/>
    <property type="project" value="InterPro"/>
</dbReference>
<dbReference type="Gene3D" id="2.60.40.1220">
    <property type="match status" value="1"/>
</dbReference>
<feature type="domain" description="CopC" evidence="11">
    <location>
        <begin position="37"/>
        <end position="129"/>
    </location>
</feature>
<dbReference type="EMBL" id="VUJW01000001">
    <property type="protein sequence ID" value="KAA1428671.1"/>
    <property type="molecule type" value="Genomic_DNA"/>
</dbReference>
<gene>
    <name evidence="13" type="ORF">F0U47_00135</name>
</gene>
<dbReference type="PANTHER" id="PTHR34820:SF4">
    <property type="entry name" value="INNER MEMBRANE PROTEIN YEBZ"/>
    <property type="match status" value="1"/>
</dbReference>
<dbReference type="GO" id="GO:0005507">
    <property type="term" value="F:copper ion binding"/>
    <property type="evidence" value="ECO:0007669"/>
    <property type="project" value="InterPro"/>
</dbReference>
<dbReference type="GO" id="GO:0005886">
    <property type="term" value="C:plasma membrane"/>
    <property type="evidence" value="ECO:0007669"/>
    <property type="project" value="UniProtKB-SubCell"/>
</dbReference>
<dbReference type="GO" id="GO:0046688">
    <property type="term" value="P:response to copper ion"/>
    <property type="evidence" value="ECO:0007669"/>
    <property type="project" value="InterPro"/>
</dbReference>
<comment type="caution">
    <text evidence="13">The sequence shown here is derived from an EMBL/GenBank/DDBJ whole genome shotgun (WGS) entry which is preliminary data.</text>
</comment>
<dbReference type="Pfam" id="PF05425">
    <property type="entry name" value="CopD"/>
    <property type="match status" value="1"/>
</dbReference>
<dbReference type="InterPro" id="IPR008457">
    <property type="entry name" value="Cu-R_CopD_dom"/>
</dbReference>
<feature type="signal peptide" evidence="10">
    <location>
        <begin position="1"/>
        <end position="38"/>
    </location>
</feature>
<name>A0A5B1M733_9ACTN</name>
<evidence type="ECO:0000256" key="9">
    <source>
        <dbReference type="SAM" id="Phobius"/>
    </source>
</evidence>
<evidence type="ECO:0000256" key="4">
    <source>
        <dbReference type="ARBA" id="ARBA00022723"/>
    </source>
</evidence>
<feature type="transmembrane region" description="Helical" evidence="9">
    <location>
        <begin position="234"/>
        <end position="256"/>
    </location>
</feature>
<reference evidence="13 14" key="1">
    <citation type="submission" date="2019-09" db="EMBL/GenBank/DDBJ databases">
        <title>Nocardioides panacisoli sp. nov., isolated from the soil of a ginseng field.</title>
        <authorList>
            <person name="Cho C."/>
        </authorList>
    </citation>
    <scope>NUCLEOTIDE SEQUENCE [LARGE SCALE GENOMIC DNA]</scope>
    <source>
        <strain evidence="13 14">BN140041</strain>
    </source>
</reference>
<dbReference type="Proteomes" id="UP000324351">
    <property type="component" value="Unassembled WGS sequence"/>
</dbReference>
<evidence type="ECO:0000256" key="7">
    <source>
        <dbReference type="ARBA" id="ARBA00023008"/>
    </source>
</evidence>
<accession>A0A5B1M733</accession>
<keyword evidence="3 9" id="KW-0812">Transmembrane</keyword>
<evidence type="ECO:0000256" key="1">
    <source>
        <dbReference type="ARBA" id="ARBA00004651"/>
    </source>
</evidence>
<feature type="transmembrane region" description="Helical" evidence="9">
    <location>
        <begin position="419"/>
        <end position="440"/>
    </location>
</feature>
<keyword evidence="6 9" id="KW-1133">Transmembrane helix</keyword>
<evidence type="ECO:0000256" key="8">
    <source>
        <dbReference type="ARBA" id="ARBA00023136"/>
    </source>
</evidence>
<feature type="transmembrane region" description="Helical" evidence="9">
    <location>
        <begin position="158"/>
        <end position="177"/>
    </location>
</feature>
<sequence>MTSGDNGPSWQWVARLIAGVVAALASVVMFAGPASAHAALVDTSPDDGAVLAEAPDDVRLTFNGPVRLLADGIRLYDAAGEDFPVAAEGEGSEIVVETPAELGEGSFVVSWRVVSADGHPLSGSFTFSIGSRSDTVAPAPASADPSADAQRLHSVTQGGQYVALLLAAGLVVFLGLLPRSAPAAVRRRVAKVGLVMSVLASVASLLLVPLSAAIERGAGVAAIFSTTALSDPGPVAAEWLVAFLVTGGLFLAMAASRGGGGARPGRRWYGVALIGVTAALTGPALVGHTRSFGPEMLLVLTDVAHLAAGAVWLGGLVGLVIALPRLAGHGHLGAQVLSRFSTAAAASLLVLTVMGSVLSWRILASWDLLFHTSYGILLLTKIAIVVVAILVAAANRFVLLPRVQDPERRDETGAGTHPIRRAIAVEGVLLVGALLVTGFLTNQAPHPSPDLVSAPAASSHAQSIGDLRIVTTLDSGTVGPNTVRIETEDTSGAPRTLPHRPVVSLSSDSHDLGSLPITRTGPATYEASAILPSTGTWEIQVSLRLSRFENPVFTVPVTVS</sequence>
<dbReference type="InterPro" id="IPR032694">
    <property type="entry name" value="CopC/D"/>
</dbReference>
<feature type="transmembrane region" description="Helical" evidence="9">
    <location>
        <begin position="340"/>
        <end position="362"/>
    </location>
</feature>
<evidence type="ECO:0000256" key="2">
    <source>
        <dbReference type="ARBA" id="ARBA00022475"/>
    </source>
</evidence>
<keyword evidence="5 10" id="KW-0732">Signal</keyword>
<dbReference type="Pfam" id="PF04234">
    <property type="entry name" value="CopC"/>
    <property type="match status" value="1"/>
</dbReference>
<dbReference type="InterPro" id="IPR014755">
    <property type="entry name" value="Cu-Rt/internalin_Ig-like"/>
</dbReference>
<evidence type="ECO:0000256" key="6">
    <source>
        <dbReference type="ARBA" id="ARBA00022989"/>
    </source>
</evidence>
<feature type="transmembrane region" description="Helical" evidence="9">
    <location>
        <begin position="189"/>
        <end position="214"/>
    </location>
</feature>
<keyword evidence="4" id="KW-0479">Metal-binding</keyword>
<dbReference type="RefSeq" id="WP_149748294.1">
    <property type="nucleotide sequence ID" value="NZ_VUJW01000001.1"/>
</dbReference>
<feature type="transmembrane region" description="Helical" evidence="9">
    <location>
        <begin position="306"/>
        <end position="328"/>
    </location>
</feature>
<feature type="domain" description="Copper resistance protein D" evidence="12">
    <location>
        <begin position="334"/>
        <end position="440"/>
    </location>
</feature>
<evidence type="ECO:0000259" key="12">
    <source>
        <dbReference type="Pfam" id="PF05425"/>
    </source>
</evidence>
<organism evidence="13 14">
    <name type="scientific">Nocardioides antri</name>
    <dbReference type="NCBI Taxonomy" id="2607659"/>
    <lineage>
        <taxon>Bacteria</taxon>
        <taxon>Bacillati</taxon>
        <taxon>Actinomycetota</taxon>
        <taxon>Actinomycetes</taxon>
        <taxon>Propionibacteriales</taxon>
        <taxon>Nocardioidaceae</taxon>
        <taxon>Nocardioides</taxon>
    </lineage>
</organism>
<keyword evidence="14" id="KW-1185">Reference proteome</keyword>
<dbReference type="InterPro" id="IPR007348">
    <property type="entry name" value="CopC_dom"/>
</dbReference>
<evidence type="ECO:0000313" key="14">
    <source>
        <dbReference type="Proteomes" id="UP000324351"/>
    </source>
</evidence>